<evidence type="ECO:0000313" key="7">
    <source>
        <dbReference type="Proteomes" id="UP000199409"/>
    </source>
</evidence>
<dbReference type="STRING" id="37625.SAMN05660420_00525"/>
<dbReference type="InterPro" id="IPR017941">
    <property type="entry name" value="Rieske_2Fe-2S"/>
</dbReference>
<keyword evidence="7" id="KW-1185">Reference proteome</keyword>
<keyword evidence="2" id="KW-0479">Metal-binding</keyword>
<evidence type="ECO:0000256" key="2">
    <source>
        <dbReference type="ARBA" id="ARBA00022723"/>
    </source>
</evidence>
<dbReference type="Proteomes" id="UP000199409">
    <property type="component" value="Unassembled WGS sequence"/>
</dbReference>
<dbReference type="Gene3D" id="2.102.10.10">
    <property type="entry name" value="Rieske [2Fe-2S] iron-sulphur domain"/>
    <property type="match status" value="1"/>
</dbReference>
<evidence type="ECO:0000256" key="3">
    <source>
        <dbReference type="ARBA" id="ARBA00023004"/>
    </source>
</evidence>
<dbReference type="Pfam" id="PF00355">
    <property type="entry name" value="Rieske"/>
    <property type="match status" value="1"/>
</dbReference>
<accession>A0A1H3W7S7</accession>
<dbReference type="GO" id="GO:0051213">
    <property type="term" value="F:dioxygenase activity"/>
    <property type="evidence" value="ECO:0007669"/>
    <property type="project" value="UniProtKB-KW"/>
</dbReference>
<gene>
    <name evidence="6" type="ORF">SAMN05660420_00525</name>
</gene>
<keyword evidence="6" id="KW-0560">Oxidoreductase</keyword>
<dbReference type="PROSITE" id="PS51296">
    <property type="entry name" value="RIESKE"/>
    <property type="match status" value="1"/>
</dbReference>
<organism evidence="6 7">
    <name type="scientific">Desulfuromusa kysingii</name>
    <dbReference type="NCBI Taxonomy" id="37625"/>
    <lineage>
        <taxon>Bacteria</taxon>
        <taxon>Pseudomonadati</taxon>
        <taxon>Thermodesulfobacteriota</taxon>
        <taxon>Desulfuromonadia</taxon>
        <taxon>Desulfuromonadales</taxon>
        <taxon>Geopsychrobacteraceae</taxon>
        <taxon>Desulfuromusa</taxon>
    </lineage>
</organism>
<keyword evidence="1" id="KW-0001">2Fe-2S</keyword>
<dbReference type="AlphaFoldDB" id="A0A1H3W7S7"/>
<protein>
    <submittedName>
        <fullName evidence="6">Ferredoxin subunit of nitrite reductase or a ring-hydroxylating dioxygenase</fullName>
    </submittedName>
</protein>
<dbReference type="GO" id="GO:0051537">
    <property type="term" value="F:2 iron, 2 sulfur cluster binding"/>
    <property type="evidence" value="ECO:0007669"/>
    <property type="project" value="UniProtKB-KW"/>
</dbReference>
<evidence type="ECO:0000259" key="5">
    <source>
        <dbReference type="PROSITE" id="PS51296"/>
    </source>
</evidence>
<keyword evidence="6" id="KW-0223">Dioxygenase</keyword>
<reference evidence="6 7" key="1">
    <citation type="submission" date="2016-10" db="EMBL/GenBank/DDBJ databases">
        <authorList>
            <person name="de Groot N.N."/>
        </authorList>
    </citation>
    <scope>NUCLEOTIDE SEQUENCE [LARGE SCALE GENOMIC DNA]</scope>
    <source>
        <strain evidence="6 7">DSM 7343</strain>
    </source>
</reference>
<dbReference type="SUPFAM" id="SSF50022">
    <property type="entry name" value="ISP domain"/>
    <property type="match status" value="1"/>
</dbReference>
<dbReference type="EMBL" id="FNQN01000001">
    <property type="protein sequence ID" value="SDZ83189.1"/>
    <property type="molecule type" value="Genomic_DNA"/>
</dbReference>
<evidence type="ECO:0000256" key="4">
    <source>
        <dbReference type="ARBA" id="ARBA00023014"/>
    </source>
</evidence>
<dbReference type="RefSeq" id="WP_092344404.1">
    <property type="nucleotide sequence ID" value="NZ_FNQN01000001.1"/>
</dbReference>
<proteinExistence type="predicted"/>
<dbReference type="GO" id="GO:0046872">
    <property type="term" value="F:metal ion binding"/>
    <property type="evidence" value="ECO:0007669"/>
    <property type="project" value="UniProtKB-KW"/>
</dbReference>
<dbReference type="InterPro" id="IPR036922">
    <property type="entry name" value="Rieske_2Fe-2S_sf"/>
</dbReference>
<keyword evidence="4" id="KW-0411">Iron-sulfur</keyword>
<evidence type="ECO:0000313" key="6">
    <source>
        <dbReference type="EMBL" id="SDZ83189.1"/>
    </source>
</evidence>
<dbReference type="OrthoDB" id="165343at2"/>
<feature type="domain" description="Rieske" evidence="5">
    <location>
        <begin position="64"/>
        <end position="137"/>
    </location>
</feature>
<name>A0A1H3W7S7_9BACT</name>
<sequence length="146" mass="16227">MAEKRLKRSFLQRVMGTPATQKPAESQCWNYAEGKLTIDLQKAPELTVSGGALRLEGNNLPLRVLVVNSEDGEYRAYHNRCTHIGHRRLDPVPGTNTVQCCSINHSTFDCCGAKIEGPARRPVANFPVEKNQGRLIISIVEQATNR</sequence>
<keyword evidence="3" id="KW-0408">Iron</keyword>
<evidence type="ECO:0000256" key="1">
    <source>
        <dbReference type="ARBA" id="ARBA00022714"/>
    </source>
</evidence>